<feature type="chain" id="PRO_5020942376" description="Beta-galactosidase" evidence="1">
    <location>
        <begin position="23"/>
        <end position="150"/>
    </location>
</feature>
<protein>
    <recommendedName>
        <fullName evidence="4">Beta-galactosidase</fullName>
    </recommendedName>
</protein>
<reference evidence="2 3" key="1">
    <citation type="submission" date="2019-04" db="EMBL/GenBank/DDBJ databases">
        <title>Cohnella sp. nov. isolated from preserved vegetables.</title>
        <authorList>
            <person name="Lin S.-Y."/>
            <person name="Hung M.-H."/>
            <person name="Young C.-C."/>
        </authorList>
    </citation>
    <scope>NUCLEOTIDE SEQUENCE [LARGE SCALE GENOMIC DNA]</scope>
    <source>
        <strain evidence="2 3">CC-MHH1044</strain>
    </source>
</reference>
<sequence length="150" mass="16249">MKLMPLALLGLFIFGFASAAFASDGPGSASTASAARDLRDWTPREDGNVSLDGTWDLYWNRLLTPSEFAAGTQAGAVAVSVPAEWRTYRIDGRPLSNEGYATYRLLLRFGKPQPGSRSACTSTTWRAPIACGSTASRWTGTERSARTPRR</sequence>
<dbReference type="AlphaFoldDB" id="A0A4S4BRC7"/>
<keyword evidence="1" id="KW-0732">Signal</keyword>
<organism evidence="2 3">
    <name type="scientific">Cohnella fermenti</name>
    <dbReference type="NCBI Taxonomy" id="2565925"/>
    <lineage>
        <taxon>Bacteria</taxon>
        <taxon>Bacillati</taxon>
        <taxon>Bacillota</taxon>
        <taxon>Bacilli</taxon>
        <taxon>Bacillales</taxon>
        <taxon>Paenibacillaceae</taxon>
        <taxon>Cohnella</taxon>
    </lineage>
</organism>
<keyword evidence="3" id="KW-1185">Reference proteome</keyword>
<feature type="signal peptide" evidence="1">
    <location>
        <begin position="1"/>
        <end position="22"/>
    </location>
</feature>
<proteinExistence type="predicted"/>
<dbReference type="EMBL" id="SSOB01000019">
    <property type="protein sequence ID" value="THF77517.1"/>
    <property type="molecule type" value="Genomic_DNA"/>
</dbReference>
<gene>
    <name evidence="2" type="ORF">E6C55_15990</name>
</gene>
<evidence type="ECO:0000313" key="2">
    <source>
        <dbReference type="EMBL" id="THF77517.1"/>
    </source>
</evidence>
<accession>A0A4S4BRC7</accession>
<dbReference type="Proteomes" id="UP000310636">
    <property type="component" value="Unassembled WGS sequence"/>
</dbReference>
<evidence type="ECO:0008006" key="4">
    <source>
        <dbReference type="Google" id="ProtNLM"/>
    </source>
</evidence>
<dbReference type="RefSeq" id="WP_136370817.1">
    <property type="nucleotide sequence ID" value="NZ_SSOB01000019.1"/>
</dbReference>
<name>A0A4S4BRC7_9BACL</name>
<evidence type="ECO:0000256" key="1">
    <source>
        <dbReference type="SAM" id="SignalP"/>
    </source>
</evidence>
<dbReference type="OrthoDB" id="9809348at2"/>
<comment type="caution">
    <text evidence="2">The sequence shown here is derived from an EMBL/GenBank/DDBJ whole genome shotgun (WGS) entry which is preliminary data.</text>
</comment>
<evidence type="ECO:0000313" key="3">
    <source>
        <dbReference type="Proteomes" id="UP000310636"/>
    </source>
</evidence>